<sequence>MVLESENLSWLQNEKEHILIPEPNSKFLKINCKECEKENIVYSHSSTSVTCKSCGNVIAEPTGSKARIIGKISGTAE</sequence>
<keyword evidence="2 5" id="KW-0862">Zinc</keyword>
<feature type="binding site" evidence="5">
    <location>
        <position position="54"/>
    </location>
    <ligand>
        <name>Zn(2+)</name>
        <dbReference type="ChEBI" id="CHEBI:29105"/>
    </ligand>
</feature>
<comment type="subunit">
    <text evidence="5">Part of the 30S ribosomal subunit.</text>
</comment>
<feature type="binding site" evidence="5">
    <location>
        <position position="35"/>
    </location>
    <ligand>
        <name>Zn(2+)</name>
        <dbReference type="ChEBI" id="CHEBI:29105"/>
    </ligand>
</feature>
<dbReference type="NCBIfam" id="NF001629">
    <property type="entry name" value="PRK00415.1"/>
    <property type="match status" value="1"/>
</dbReference>
<keyword evidence="5" id="KW-0479">Metal-binding</keyword>
<gene>
    <name evidence="6" type="primary">RP-S27e</name>
    <name evidence="6" type="synonym">RPS27</name>
    <name evidence="5" type="synonym">rps27e</name>
</gene>
<dbReference type="InterPro" id="IPR011332">
    <property type="entry name" value="Ribosomal_zn-bd"/>
</dbReference>
<dbReference type="SUPFAM" id="SSF57829">
    <property type="entry name" value="Zn-binding ribosomal proteins"/>
    <property type="match status" value="1"/>
</dbReference>
<evidence type="ECO:0000256" key="3">
    <source>
        <dbReference type="ARBA" id="ARBA00022980"/>
    </source>
</evidence>
<keyword evidence="3 5" id="KW-0689">Ribosomal protein</keyword>
<organism evidence="6">
    <name type="scientific">uncultured marine thaumarchaeote AD1000_31_F12</name>
    <dbReference type="NCBI Taxonomy" id="1455906"/>
    <lineage>
        <taxon>Archaea</taxon>
        <taxon>Nitrososphaerota</taxon>
        <taxon>environmental samples</taxon>
    </lineage>
</organism>
<comment type="cofactor">
    <cofactor evidence="5">
        <name>Zn(2+)</name>
        <dbReference type="ChEBI" id="CHEBI:29105"/>
    </cofactor>
    <text evidence="5">Binds 1 zinc ion per subunit.</text>
</comment>
<dbReference type="EMBL" id="KF900385">
    <property type="protein sequence ID" value="AIE93072.1"/>
    <property type="molecule type" value="Genomic_DNA"/>
</dbReference>
<evidence type="ECO:0000256" key="5">
    <source>
        <dbReference type="HAMAP-Rule" id="MF_00371"/>
    </source>
</evidence>
<accession>A0A075FTX2</accession>
<feature type="binding site" evidence="5">
    <location>
        <position position="51"/>
    </location>
    <ligand>
        <name>Zn(2+)</name>
        <dbReference type="ChEBI" id="CHEBI:29105"/>
    </ligand>
</feature>
<evidence type="ECO:0000256" key="4">
    <source>
        <dbReference type="ARBA" id="ARBA00023274"/>
    </source>
</evidence>
<dbReference type="AlphaFoldDB" id="A0A075FTX2"/>
<dbReference type="GO" id="GO:0003735">
    <property type="term" value="F:structural constituent of ribosome"/>
    <property type="evidence" value="ECO:0007669"/>
    <property type="project" value="InterPro"/>
</dbReference>
<feature type="binding site" evidence="5">
    <location>
        <position position="32"/>
    </location>
    <ligand>
        <name>Zn(2+)</name>
        <dbReference type="ChEBI" id="CHEBI:29105"/>
    </ligand>
</feature>
<reference evidence="6" key="1">
    <citation type="journal article" date="2014" name="Genome Biol. Evol.">
        <title>Pangenome evidence for extensive interdomain horizontal transfer affecting lineage core and shell genes in uncultured planktonic thaumarchaeota and euryarchaeota.</title>
        <authorList>
            <person name="Deschamps P."/>
            <person name="Zivanovic Y."/>
            <person name="Moreira D."/>
            <person name="Rodriguez-Valera F."/>
            <person name="Lopez-Garcia P."/>
        </authorList>
    </citation>
    <scope>NUCLEOTIDE SEQUENCE</scope>
</reference>
<dbReference type="Gene3D" id="2.20.25.100">
    <property type="entry name" value="Zn-binding ribosomal proteins"/>
    <property type="match status" value="1"/>
</dbReference>
<name>A0A075FTX2_9ARCH</name>
<comment type="similarity">
    <text evidence="1 5">Belongs to the eukaryotic ribosomal protein eS27 family.</text>
</comment>
<dbReference type="Pfam" id="PF01667">
    <property type="entry name" value="Ribosomal_S27e"/>
    <property type="match status" value="1"/>
</dbReference>
<dbReference type="HAMAP" id="MF_00371">
    <property type="entry name" value="Ribosomal_eS27"/>
    <property type="match status" value="1"/>
</dbReference>
<dbReference type="GO" id="GO:1990904">
    <property type="term" value="C:ribonucleoprotein complex"/>
    <property type="evidence" value="ECO:0007669"/>
    <property type="project" value="UniProtKB-KW"/>
</dbReference>
<dbReference type="PANTHER" id="PTHR11594">
    <property type="entry name" value="40S RIBOSOMAL PROTEIN S27"/>
    <property type="match status" value="1"/>
</dbReference>
<dbReference type="InterPro" id="IPR000592">
    <property type="entry name" value="Ribosomal_eS27"/>
</dbReference>
<evidence type="ECO:0000313" key="6">
    <source>
        <dbReference type="EMBL" id="AIE93072.1"/>
    </source>
</evidence>
<dbReference type="InterPro" id="IPR023407">
    <property type="entry name" value="Ribosomal_eS27_Zn-bd_dom_sf"/>
</dbReference>
<dbReference type="GO" id="GO:0006412">
    <property type="term" value="P:translation"/>
    <property type="evidence" value="ECO:0007669"/>
    <property type="project" value="UniProtKB-UniRule"/>
</dbReference>
<feature type="zinc finger region" description="C4-type" evidence="5">
    <location>
        <begin position="32"/>
        <end position="54"/>
    </location>
</feature>
<dbReference type="GO" id="GO:0008270">
    <property type="term" value="F:zinc ion binding"/>
    <property type="evidence" value="ECO:0007669"/>
    <property type="project" value="UniProtKB-UniRule"/>
</dbReference>
<evidence type="ECO:0000256" key="1">
    <source>
        <dbReference type="ARBA" id="ARBA00010919"/>
    </source>
</evidence>
<keyword evidence="5" id="KW-0863">Zinc-finger</keyword>
<proteinExistence type="inferred from homology"/>
<keyword evidence="4 5" id="KW-0687">Ribonucleoprotein</keyword>
<protein>
    <recommendedName>
        <fullName evidence="5">Small ribosomal subunit protein eS27</fullName>
    </recommendedName>
</protein>
<dbReference type="GO" id="GO:0005840">
    <property type="term" value="C:ribosome"/>
    <property type="evidence" value="ECO:0007669"/>
    <property type="project" value="UniProtKB-KW"/>
</dbReference>
<evidence type="ECO:0000256" key="2">
    <source>
        <dbReference type="ARBA" id="ARBA00022833"/>
    </source>
</evidence>